<reference evidence="15 16" key="1">
    <citation type="submission" date="2014-08" db="EMBL/GenBank/DDBJ databases">
        <authorList>
            <person name="Chen Y.-H."/>
        </authorList>
    </citation>
    <scope>NUCLEOTIDE SEQUENCE [LARGE SCALE GENOMIC DNA]</scope>
</reference>
<keyword evidence="7 12" id="KW-0411">Iron-sulfur</keyword>
<dbReference type="CDD" id="cd00056">
    <property type="entry name" value="ENDO3c"/>
    <property type="match status" value="1"/>
</dbReference>
<comment type="similarity">
    <text evidence="1 12">Belongs to the Nth/MutY family.</text>
</comment>
<gene>
    <name evidence="12" type="primary">nth</name>
    <name evidence="15" type="ORF">NGAL_HAMBI1189_24320</name>
</gene>
<evidence type="ECO:0000256" key="1">
    <source>
        <dbReference type="ARBA" id="ARBA00008343"/>
    </source>
</evidence>
<keyword evidence="8 12" id="KW-0238">DNA-binding</keyword>
<name>A0A0T7GMD6_NEOGA</name>
<dbReference type="InterPro" id="IPR004036">
    <property type="entry name" value="Endonuclease-III-like_CS2"/>
</dbReference>
<feature type="region of interest" description="Disordered" evidence="13">
    <location>
        <begin position="1"/>
        <end position="40"/>
    </location>
</feature>
<dbReference type="GO" id="GO:0046872">
    <property type="term" value="F:metal ion binding"/>
    <property type="evidence" value="ECO:0007669"/>
    <property type="project" value="UniProtKB-KW"/>
</dbReference>
<feature type="domain" description="HhH-GPD" evidence="14">
    <location>
        <begin position="80"/>
        <end position="227"/>
    </location>
</feature>
<proteinExistence type="inferred from homology"/>
<dbReference type="Gene3D" id="1.10.1670.10">
    <property type="entry name" value="Helix-hairpin-Helix base-excision DNA repair enzymes (C-terminal)"/>
    <property type="match status" value="1"/>
</dbReference>
<dbReference type="Pfam" id="PF00633">
    <property type="entry name" value="HHH"/>
    <property type="match status" value="1"/>
</dbReference>
<evidence type="ECO:0000256" key="6">
    <source>
        <dbReference type="ARBA" id="ARBA00023004"/>
    </source>
</evidence>
<evidence type="ECO:0000313" key="16">
    <source>
        <dbReference type="Proteomes" id="UP000039660"/>
    </source>
</evidence>
<dbReference type="SUPFAM" id="SSF48150">
    <property type="entry name" value="DNA-glycosylase"/>
    <property type="match status" value="1"/>
</dbReference>
<keyword evidence="15" id="KW-0255">Endonuclease</keyword>
<evidence type="ECO:0000256" key="13">
    <source>
        <dbReference type="SAM" id="MobiDB-lite"/>
    </source>
</evidence>
<evidence type="ECO:0000256" key="10">
    <source>
        <dbReference type="ARBA" id="ARBA00023239"/>
    </source>
</evidence>
<sequence length="271" mass="30132">MATPKIKSKTSTSQKSNHAPERNAAPKATPRAATKPKRFKSAYTKAEMEEIFRRFSVQRPEPKGELEHVNPFTLVVAVALSAQATDAGVNKATRALFKVADTPEKMLALGEEGVTQYIKTIGLYRNKAKNVIALCRMLIDEFGSEVPKTREELIRLPGVGRKTANVVMSMAFGVPTLAVDTHVFRIANRLLMAPGKTPDEVEENLLKVIPDQYLFHAHHWLILHGRYCCKARKPECERCVIADLCRSPEKTVDVPAPLVELPQQLIGEPVE</sequence>
<dbReference type="EC" id="4.2.99.18" evidence="12"/>
<keyword evidence="15" id="KW-0540">Nuclease</keyword>
<dbReference type="PANTHER" id="PTHR10359:SF18">
    <property type="entry name" value="ENDONUCLEASE III"/>
    <property type="match status" value="1"/>
</dbReference>
<dbReference type="Pfam" id="PF00730">
    <property type="entry name" value="HhH-GPD"/>
    <property type="match status" value="1"/>
</dbReference>
<keyword evidence="5 12" id="KW-0378">Hydrolase</keyword>
<dbReference type="GO" id="GO:0140078">
    <property type="term" value="F:class I DNA-(apurinic or apyrimidinic site) endonuclease activity"/>
    <property type="evidence" value="ECO:0007669"/>
    <property type="project" value="UniProtKB-EC"/>
</dbReference>
<dbReference type="InterPro" id="IPR003651">
    <property type="entry name" value="Endonuclease3_FeS-loop_motif"/>
</dbReference>
<keyword evidence="9 12" id="KW-0234">DNA repair</keyword>
<dbReference type="SMART" id="SM00478">
    <property type="entry name" value="ENDO3c"/>
    <property type="match status" value="1"/>
</dbReference>
<evidence type="ECO:0000256" key="3">
    <source>
        <dbReference type="ARBA" id="ARBA00022723"/>
    </source>
</evidence>
<evidence type="ECO:0000256" key="8">
    <source>
        <dbReference type="ARBA" id="ARBA00023125"/>
    </source>
</evidence>
<dbReference type="RefSeq" id="WP_046634493.1">
    <property type="nucleotide sequence ID" value="NZ_CCRK01000004.1"/>
</dbReference>
<keyword evidence="10 12" id="KW-0456">Lyase</keyword>
<feature type="binding site" evidence="12">
    <location>
        <position position="236"/>
    </location>
    <ligand>
        <name>[4Fe-4S] cluster</name>
        <dbReference type="ChEBI" id="CHEBI:49883"/>
    </ligand>
</feature>
<keyword evidence="6 12" id="KW-0408">Iron</keyword>
<dbReference type="Pfam" id="PF10576">
    <property type="entry name" value="EndIII_4Fe-2S"/>
    <property type="match status" value="1"/>
</dbReference>
<dbReference type="GO" id="GO:0019104">
    <property type="term" value="F:DNA N-glycosylase activity"/>
    <property type="evidence" value="ECO:0007669"/>
    <property type="project" value="UniProtKB-UniRule"/>
</dbReference>
<dbReference type="InterPro" id="IPR003265">
    <property type="entry name" value="HhH-GPD_domain"/>
</dbReference>
<dbReference type="PROSITE" id="PS01155">
    <property type="entry name" value="ENDONUCLEASE_III_2"/>
    <property type="match status" value="1"/>
</dbReference>
<evidence type="ECO:0000256" key="12">
    <source>
        <dbReference type="HAMAP-Rule" id="MF_00942"/>
    </source>
</evidence>
<comment type="catalytic activity">
    <reaction evidence="12">
        <text>2'-deoxyribonucleotide-(2'-deoxyribose 5'-phosphate)-2'-deoxyribonucleotide-DNA = a 3'-end 2'-deoxyribonucleotide-(2,3-dehydro-2,3-deoxyribose 5'-phosphate)-DNA + a 5'-end 5'-phospho-2'-deoxyribonucleoside-DNA + H(+)</text>
        <dbReference type="Rhea" id="RHEA:66592"/>
        <dbReference type="Rhea" id="RHEA-COMP:13180"/>
        <dbReference type="Rhea" id="RHEA-COMP:16897"/>
        <dbReference type="Rhea" id="RHEA-COMP:17067"/>
        <dbReference type="ChEBI" id="CHEBI:15378"/>
        <dbReference type="ChEBI" id="CHEBI:136412"/>
        <dbReference type="ChEBI" id="CHEBI:157695"/>
        <dbReference type="ChEBI" id="CHEBI:167181"/>
        <dbReference type="EC" id="4.2.99.18"/>
    </reaction>
</comment>
<dbReference type="NCBIfam" id="TIGR01083">
    <property type="entry name" value="nth"/>
    <property type="match status" value="1"/>
</dbReference>
<evidence type="ECO:0000313" key="15">
    <source>
        <dbReference type="EMBL" id="CDZ48455.1"/>
    </source>
</evidence>
<dbReference type="Gene3D" id="1.10.340.30">
    <property type="entry name" value="Hypothetical protein, domain 2"/>
    <property type="match status" value="1"/>
</dbReference>
<evidence type="ECO:0000256" key="4">
    <source>
        <dbReference type="ARBA" id="ARBA00022763"/>
    </source>
</evidence>
<comment type="function">
    <text evidence="12">DNA repair enzyme that has both DNA N-glycosylase activity and AP-lyase activity. The DNA N-glycosylase activity releases various damaged pyrimidines from DNA by cleaving the N-glycosidic bond, leaving an AP (apurinic/apyrimidinic) site. The AP-lyase activity cleaves the phosphodiester bond 3' to the AP site by a beta-elimination, leaving a 3'-terminal unsaturated sugar and a product with a terminal 5'-phosphate.</text>
</comment>
<dbReference type="PANTHER" id="PTHR10359">
    <property type="entry name" value="A/G-SPECIFIC ADENINE GLYCOSYLASE/ENDONUCLEASE III"/>
    <property type="match status" value="1"/>
</dbReference>
<keyword evidence="3 12" id="KW-0479">Metal-binding</keyword>
<dbReference type="GO" id="GO:0051539">
    <property type="term" value="F:4 iron, 4 sulfur cluster binding"/>
    <property type="evidence" value="ECO:0007669"/>
    <property type="project" value="UniProtKB-UniRule"/>
</dbReference>
<feature type="binding site" evidence="12">
    <location>
        <position position="245"/>
    </location>
    <ligand>
        <name>[4Fe-4S] cluster</name>
        <dbReference type="ChEBI" id="CHEBI:49883"/>
    </ligand>
</feature>
<dbReference type="HAMAP" id="MF_00942">
    <property type="entry name" value="Nth"/>
    <property type="match status" value="1"/>
</dbReference>
<evidence type="ECO:0000256" key="7">
    <source>
        <dbReference type="ARBA" id="ARBA00023014"/>
    </source>
</evidence>
<feature type="binding site" evidence="12">
    <location>
        <position position="239"/>
    </location>
    <ligand>
        <name>[4Fe-4S] cluster</name>
        <dbReference type="ChEBI" id="CHEBI:49883"/>
    </ligand>
</feature>
<keyword evidence="11 12" id="KW-0326">Glycosidase</keyword>
<dbReference type="InterPro" id="IPR011257">
    <property type="entry name" value="DNA_glycosylase"/>
</dbReference>
<dbReference type="InterPro" id="IPR023170">
    <property type="entry name" value="HhH_base_excis_C"/>
</dbReference>
<keyword evidence="4 12" id="KW-0227">DNA damage</keyword>
<evidence type="ECO:0000256" key="5">
    <source>
        <dbReference type="ARBA" id="ARBA00022801"/>
    </source>
</evidence>
<dbReference type="InterPro" id="IPR005759">
    <property type="entry name" value="Nth"/>
</dbReference>
<dbReference type="FunFam" id="1.10.340.30:FF:000001">
    <property type="entry name" value="Endonuclease III"/>
    <property type="match status" value="1"/>
</dbReference>
<accession>A0A0T7GMD6</accession>
<comment type="cofactor">
    <cofactor evidence="12">
        <name>[4Fe-4S] cluster</name>
        <dbReference type="ChEBI" id="CHEBI:49883"/>
    </cofactor>
    <text evidence="12">Binds 1 [4Fe-4S] cluster.</text>
</comment>
<dbReference type="Proteomes" id="UP000039660">
    <property type="component" value="Unassembled WGS sequence"/>
</dbReference>
<dbReference type="InterPro" id="IPR000445">
    <property type="entry name" value="HhH_motif"/>
</dbReference>
<dbReference type="AlphaFoldDB" id="A0A0T7GMD6"/>
<dbReference type="GO" id="GO:0006285">
    <property type="term" value="P:base-excision repair, AP site formation"/>
    <property type="evidence" value="ECO:0007669"/>
    <property type="project" value="TreeGrafter"/>
</dbReference>
<feature type="binding site" evidence="12">
    <location>
        <position position="229"/>
    </location>
    <ligand>
        <name>[4Fe-4S] cluster</name>
        <dbReference type="ChEBI" id="CHEBI:49883"/>
    </ligand>
</feature>
<evidence type="ECO:0000259" key="14">
    <source>
        <dbReference type="SMART" id="SM00478"/>
    </source>
</evidence>
<evidence type="ECO:0000256" key="11">
    <source>
        <dbReference type="ARBA" id="ARBA00023295"/>
    </source>
</evidence>
<keyword evidence="2 12" id="KW-0004">4Fe-4S</keyword>
<evidence type="ECO:0000256" key="9">
    <source>
        <dbReference type="ARBA" id="ARBA00023204"/>
    </source>
</evidence>
<dbReference type="EMBL" id="CCRK01000004">
    <property type="protein sequence ID" value="CDZ48455.1"/>
    <property type="molecule type" value="Genomic_DNA"/>
</dbReference>
<dbReference type="FunFam" id="1.10.1670.10:FF:000001">
    <property type="entry name" value="Endonuclease III"/>
    <property type="match status" value="1"/>
</dbReference>
<organism evidence="15 16">
    <name type="scientific">Neorhizobium galegae bv. officinalis</name>
    <dbReference type="NCBI Taxonomy" id="323656"/>
    <lineage>
        <taxon>Bacteria</taxon>
        <taxon>Pseudomonadati</taxon>
        <taxon>Pseudomonadota</taxon>
        <taxon>Alphaproteobacteria</taxon>
        <taxon>Hyphomicrobiales</taxon>
        <taxon>Rhizobiaceae</taxon>
        <taxon>Rhizobium/Agrobacterium group</taxon>
        <taxon>Neorhizobium</taxon>
    </lineage>
</organism>
<feature type="compositionally biased region" description="Low complexity" evidence="13">
    <location>
        <begin position="1"/>
        <end position="16"/>
    </location>
</feature>
<dbReference type="GO" id="GO:0003677">
    <property type="term" value="F:DNA binding"/>
    <property type="evidence" value="ECO:0007669"/>
    <property type="project" value="UniProtKB-UniRule"/>
</dbReference>
<evidence type="ECO:0000256" key="2">
    <source>
        <dbReference type="ARBA" id="ARBA00022485"/>
    </source>
</evidence>
<protein>
    <recommendedName>
        <fullName evidence="12">Endonuclease III</fullName>
        <ecNumber evidence="12">4.2.99.18</ecNumber>
    </recommendedName>
    <alternativeName>
        <fullName evidence="12">DNA-(apurinic or apyrimidinic site) lyase</fullName>
    </alternativeName>
</protein>